<dbReference type="Proteomes" id="UP001149822">
    <property type="component" value="Unassembled WGS sequence"/>
</dbReference>
<proteinExistence type="predicted"/>
<evidence type="ECO:0000313" key="2">
    <source>
        <dbReference type="EMBL" id="MCZ0963865.1"/>
    </source>
</evidence>
<reference evidence="2" key="1">
    <citation type="submission" date="2022-12" db="EMBL/GenBank/DDBJ databases">
        <title>Paracoccus sp. EF6 isolated from a lake water.</title>
        <authorList>
            <person name="Liu H."/>
        </authorList>
    </citation>
    <scope>NUCLEOTIDE SEQUENCE</scope>
    <source>
        <strain evidence="2">EF6</strain>
    </source>
</reference>
<keyword evidence="3" id="KW-1185">Reference proteome</keyword>
<dbReference type="EMBL" id="JAPTYD010000054">
    <property type="protein sequence ID" value="MCZ0963865.1"/>
    <property type="molecule type" value="Genomic_DNA"/>
</dbReference>
<organism evidence="2 3">
    <name type="scientific">Paracoccus benzoatiresistens</name>
    <dbReference type="NCBI Taxonomy" id="2997341"/>
    <lineage>
        <taxon>Bacteria</taxon>
        <taxon>Pseudomonadati</taxon>
        <taxon>Pseudomonadota</taxon>
        <taxon>Alphaproteobacteria</taxon>
        <taxon>Rhodobacterales</taxon>
        <taxon>Paracoccaceae</taxon>
        <taxon>Paracoccus</taxon>
    </lineage>
</organism>
<feature type="compositionally biased region" description="Basic and acidic residues" evidence="1">
    <location>
        <begin position="16"/>
        <end position="53"/>
    </location>
</feature>
<evidence type="ECO:0000313" key="3">
    <source>
        <dbReference type="Proteomes" id="UP001149822"/>
    </source>
</evidence>
<feature type="region of interest" description="Disordered" evidence="1">
    <location>
        <begin position="1"/>
        <end position="53"/>
    </location>
</feature>
<name>A0ABT4J9V7_9RHOB</name>
<dbReference type="RefSeq" id="WP_268943960.1">
    <property type="nucleotide sequence ID" value="NZ_JAPTYD010000054.1"/>
</dbReference>
<accession>A0ABT4J9V7</accession>
<protein>
    <submittedName>
        <fullName evidence="2">Uncharacterized protein</fullName>
    </submittedName>
</protein>
<evidence type="ECO:0000256" key="1">
    <source>
        <dbReference type="SAM" id="MobiDB-lite"/>
    </source>
</evidence>
<comment type="caution">
    <text evidence="2">The sequence shown here is derived from an EMBL/GenBank/DDBJ whole genome shotgun (WGS) entry which is preliminary data.</text>
</comment>
<sequence length="53" mass="6031">MGTLRPADNQSIQPRDPQRDDGDPGRLQDREDADTWQKPDDEGVAEQKSRLPE</sequence>
<gene>
    <name evidence="2" type="ORF">OU682_19910</name>
</gene>